<name>A0AAV9G511_9PEZI</name>
<reference evidence="1" key="1">
    <citation type="journal article" date="2023" name="Mol. Phylogenet. Evol.">
        <title>Genome-scale phylogeny and comparative genomics of the fungal order Sordariales.</title>
        <authorList>
            <person name="Hensen N."/>
            <person name="Bonometti L."/>
            <person name="Westerberg I."/>
            <person name="Brannstrom I.O."/>
            <person name="Guillou S."/>
            <person name="Cros-Aarteil S."/>
            <person name="Calhoun S."/>
            <person name="Haridas S."/>
            <person name="Kuo A."/>
            <person name="Mondo S."/>
            <person name="Pangilinan J."/>
            <person name="Riley R."/>
            <person name="LaButti K."/>
            <person name="Andreopoulos B."/>
            <person name="Lipzen A."/>
            <person name="Chen C."/>
            <person name="Yan M."/>
            <person name="Daum C."/>
            <person name="Ng V."/>
            <person name="Clum A."/>
            <person name="Steindorff A."/>
            <person name="Ohm R.A."/>
            <person name="Martin F."/>
            <person name="Silar P."/>
            <person name="Natvig D.O."/>
            <person name="Lalanne C."/>
            <person name="Gautier V."/>
            <person name="Ament-Velasquez S.L."/>
            <person name="Kruys A."/>
            <person name="Hutchinson M.I."/>
            <person name="Powell A.J."/>
            <person name="Barry K."/>
            <person name="Miller A.N."/>
            <person name="Grigoriev I.V."/>
            <person name="Debuchy R."/>
            <person name="Gladieux P."/>
            <person name="Hiltunen Thoren M."/>
            <person name="Johannesson H."/>
        </authorList>
    </citation>
    <scope>NUCLEOTIDE SEQUENCE</scope>
    <source>
        <strain evidence="1">PSN243</strain>
    </source>
</reference>
<accession>A0AAV9G511</accession>
<gene>
    <name evidence="1" type="ORF">QBC34DRAFT_418540</name>
</gene>
<dbReference type="AlphaFoldDB" id="A0AAV9G511"/>
<reference evidence="1" key="2">
    <citation type="submission" date="2023-05" db="EMBL/GenBank/DDBJ databases">
        <authorList>
            <consortium name="Lawrence Berkeley National Laboratory"/>
            <person name="Steindorff A."/>
            <person name="Hensen N."/>
            <person name="Bonometti L."/>
            <person name="Westerberg I."/>
            <person name="Brannstrom I.O."/>
            <person name="Guillou S."/>
            <person name="Cros-Aarteil S."/>
            <person name="Calhoun S."/>
            <person name="Haridas S."/>
            <person name="Kuo A."/>
            <person name="Mondo S."/>
            <person name="Pangilinan J."/>
            <person name="Riley R."/>
            <person name="Labutti K."/>
            <person name="Andreopoulos B."/>
            <person name="Lipzen A."/>
            <person name="Chen C."/>
            <person name="Yanf M."/>
            <person name="Daum C."/>
            <person name="Ng V."/>
            <person name="Clum A."/>
            <person name="Ohm R."/>
            <person name="Martin F."/>
            <person name="Silar P."/>
            <person name="Natvig D."/>
            <person name="Lalanne C."/>
            <person name="Gautier V."/>
            <person name="Ament-Velasquez S.L."/>
            <person name="Kruys A."/>
            <person name="Hutchinson M.I."/>
            <person name="Powell A.J."/>
            <person name="Barry K."/>
            <person name="Miller A.N."/>
            <person name="Grigoriev I.V."/>
            <person name="Debuchy R."/>
            <person name="Gladieux P."/>
            <person name="Thoren M.H."/>
            <person name="Johannesson H."/>
        </authorList>
    </citation>
    <scope>NUCLEOTIDE SEQUENCE</scope>
    <source>
        <strain evidence="1">PSN243</strain>
    </source>
</reference>
<keyword evidence="2" id="KW-1185">Reference proteome</keyword>
<organism evidence="1 2">
    <name type="scientific">Podospora aff. communis PSN243</name>
    <dbReference type="NCBI Taxonomy" id="3040156"/>
    <lineage>
        <taxon>Eukaryota</taxon>
        <taxon>Fungi</taxon>
        <taxon>Dikarya</taxon>
        <taxon>Ascomycota</taxon>
        <taxon>Pezizomycotina</taxon>
        <taxon>Sordariomycetes</taxon>
        <taxon>Sordariomycetidae</taxon>
        <taxon>Sordariales</taxon>
        <taxon>Podosporaceae</taxon>
        <taxon>Podospora</taxon>
    </lineage>
</organism>
<dbReference type="EMBL" id="MU866012">
    <property type="protein sequence ID" value="KAK4442576.1"/>
    <property type="molecule type" value="Genomic_DNA"/>
</dbReference>
<proteinExistence type="predicted"/>
<dbReference type="Proteomes" id="UP001321760">
    <property type="component" value="Unassembled WGS sequence"/>
</dbReference>
<sequence>MDPKGVRHRVEKLGCSSKSECQLKIWTNAEPFDPKKHDTWLGEDAHHAELRSAVSHPPSTTSASPWILAITAVGDPVSNLCVHRECFRLMLDRFEMTPYISHVFTEEIFHLSQHTLFDEKTEEPKAVVLLLRVPRNSESVSVMMRINLHDMSSTFFVTASEQSTAEYLHHRVISERDLLERNPIYLLIFILEERLVRYWAWLERLKDQVNEIETVTDMVCGGWSKHNMKPDRVARLKSPMARLKQLHGSRIELSHLGIVVKFLLRMGGFCIEIVEVVEKLRDSLQISKTKSSHQKKLVEHVRFFVSRLEFVQDKVGEVVERLQTQVNVVYSHISQKDSQTNIEISTTSTQIASRAADDSLVMRTITILTLTFLPASLVAVRWTPRCARHC</sequence>
<evidence type="ECO:0000313" key="1">
    <source>
        <dbReference type="EMBL" id="KAK4442576.1"/>
    </source>
</evidence>
<protein>
    <submittedName>
        <fullName evidence="1">Uncharacterized protein</fullName>
    </submittedName>
</protein>
<comment type="caution">
    <text evidence="1">The sequence shown here is derived from an EMBL/GenBank/DDBJ whole genome shotgun (WGS) entry which is preliminary data.</text>
</comment>
<evidence type="ECO:0000313" key="2">
    <source>
        <dbReference type="Proteomes" id="UP001321760"/>
    </source>
</evidence>